<reference evidence="2" key="1">
    <citation type="submission" date="2022-11" db="EMBL/GenBank/DDBJ databases">
        <title>Marinomonas sp. nov., isolated from marine algae.</title>
        <authorList>
            <person name="Choi D.G."/>
            <person name="Kim J.M."/>
            <person name="Lee J.K."/>
            <person name="Baek J.H."/>
            <person name="Jeon C.O."/>
        </authorList>
    </citation>
    <scope>NUCLEOTIDE SEQUENCE</scope>
    <source>
        <strain evidence="2">KJ51-3</strain>
    </source>
</reference>
<proteinExistence type="predicted"/>
<keyword evidence="3" id="KW-1185">Reference proteome</keyword>
<evidence type="ECO:0000313" key="2">
    <source>
        <dbReference type="EMBL" id="MCW4629866.1"/>
    </source>
</evidence>
<dbReference type="Proteomes" id="UP001431181">
    <property type="component" value="Unassembled WGS sequence"/>
</dbReference>
<name>A0ABT3KI55_9GAMM</name>
<evidence type="ECO:0000256" key="1">
    <source>
        <dbReference type="SAM" id="Coils"/>
    </source>
</evidence>
<protein>
    <recommendedName>
        <fullName evidence="4">Lysozyme inhibitor LprI N-terminal domain-containing protein</fullName>
    </recommendedName>
</protein>
<evidence type="ECO:0008006" key="4">
    <source>
        <dbReference type="Google" id="ProtNLM"/>
    </source>
</evidence>
<sequence>MKNKQKSPMCRPVLRVGIVLIGLTTISLAHSSDLIAFGKACLVKEERLNQAKDRLDALSLNTQRTQRQSNQTLNDVSRYEEEKTELEIAITECAETLPNSAYCHQIRHRYNELNYLIQRARVDSIEENREDNDAFIDFDLTRADFNQQYEAFVAYCRNSDAHYALIQSPAAYAAVCSSEDAKQTITCSLF</sequence>
<gene>
    <name evidence="2" type="ORF">ONZ52_13255</name>
</gene>
<comment type="caution">
    <text evidence="2">The sequence shown here is derived from an EMBL/GenBank/DDBJ whole genome shotgun (WGS) entry which is preliminary data.</text>
</comment>
<evidence type="ECO:0000313" key="3">
    <source>
        <dbReference type="Proteomes" id="UP001431181"/>
    </source>
</evidence>
<accession>A0ABT3KI55</accession>
<organism evidence="2 3">
    <name type="scientific">Marinomonas rhodophyticola</name>
    <dbReference type="NCBI Taxonomy" id="2992803"/>
    <lineage>
        <taxon>Bacteria</taxon>
        <taxon>Pseudomonadati</taxon>
        <taxon>Pseudomonadota</taxon>
        <taxon>Gammaproteobacteria</taxon>
        <taxon>Oceanospirillales</taxon>
        <taxon>Oceanospirillaceae</taxon>
        <taxon>Marinomonas</taxon>
    </lineage>
</organism>
<dbReference type="RefSeq" id="WP_265219121.1">
    <property type="nucleotide sequence ID" value="NZ_JAPEUL010000007.1"/>
</dbReference>
<feature type="coiled-coil region" evidence="1">
    <location>
        <begin position="41"/>
        <end position="96"/>
    </location>
</feature>
<keyword evidence="1" id="KW-0175">Coiled coil</keyword>
<dbReference type="EMBL" id="JAPEUL010000007">
    <property type="protein sequence ID" value="MCW4629866.1"/>
    <property type="molecule type" value="Genomic_DNA"/>
</dbReference>